<dbReference type="GO" id="GO:0033228">
    <property type="term" value="P:cysteine export across plasma membrane"/>
    <property type="evidence" value="ECO:0007669"/>
    <property type="project" value="TreeGrafter"/>
</dbReference>
<dbReference type="PANTHER" id="PTHR30086">
    <property type="entry name" value="ARGININE EXPORTER PROTEIN ARGO"/>
    <property type="match status" value="1"/>
</dbReference>
<organism evidence="7 8">
    <name type="scientific">Vibrio penaeicida</name>
    <dbReference type="NCBI Taxonomy" id="104609"/>
    <lineage>
        <taxon>Bacteria</taxon>
        <taxon>Pseudomonadati</taxon>
        <taxon>Pseudomonadota</taxon>
        <taxon>Gammaproteobacteria</taxon>
        <taxon>Vibrionales</taxon>
        <taxon>Vibrionaceae</taxon>
        <taxon>Vibrio</taxon>
    </lineage>
</organism>
<keyword evidence="5 6" id="KW-0472">Membrane</keyword>
<dbReference type="AlphaFoldDB" id="A0AAV5NRJ1"/>
<dbReference type="RefSeq" id="WP_126605770.1">
    <property type="nucleotide sequence ID" value="NZ_AP025144.1"/>
</dbReference>
<proteinExistence type="predicted"/>
<keyword evidence="4 6" id="KW-1133">Transmembrane helix</keyword>
<name>A0AAV5NRJ1_9VIBR</name>
<dbReference type="Pfam" id="PF01810">
    <property type="entry name" value="LysE"/>
    <property type="match status" value="1"/>
</dbReference>
<feature type="transmembrane region" description="Helical" evidence="6">
    <location>
        <begin position="140"/>
        <end position="165"/>
    </location>
</feature>
<accession>A0AAV5NRJ1</accession>
<dbReference type="InterPro" id="IPR001123">
    <property type="entry name" value="LeuE-type"/>
</dbReference>
<evidence type="ECO:0000256" key="3">
    <source>
        <dbReference type="ARBA" id="ARBA00022692"/>
    </source>
</evidence>
<feature type="transmembrane region" description="Helical" evidence="6">
    <location>
        <begin position="42"/>
        <end position="65"/>
    </location>
</feature>
<evidence type="ECO:0000313" key="7">
    <source>
        <dbReference type="EMBL" id="GLQ73335.1"/>
    </source>
</evidence>
<evidence type="ECO:0000256" key="1">
    <source>
        <dbReference type="ARBA" id="ARBA00004651"/>
    </source>
</evidence>
<comment type="subcellular location">
    <subcellularLocation>
        <location evidence="1">Cell membrane</location>
        <topology evidence="1">Multi-pass membrane protein</topology>
    </subcellularLocation>
</comment>
<evidence type="ECO:0000256" key="2">
    <source>
        <dbReference type="ARBA" id="ARBA00022475"/>
    </source>
</evidence>
<sequence length="198" mass="21957">MDWQFFTSVALFATVMTGTPGPNNVMLTASGANFGYRRTVPHFVGIGFGLLTQMILIAAGLGVVFERYPEVQQILRVASSAYLLLLAWRIGTAAPPTGRDDDSSRPMTLFEAALFQYLNPKAWVMSLTAVGTFSFSGDQFWWSVVAMGMIFWLVQLHTSSVWVGFGTLIRRWLSSVTAWKCFNVTMGLLTASCVVFIW</sequence>
<keyword evidence="2" id="KW-1003">Cell membrane</keyword>
<protein>
    <submittedName>
        <fullName evidence="7">Lysine transporter LysE</fullName>
    </submittedName>
</protein>
<feature type="transmembrane region" description="Helical" evidence="6">
    <location>
        <begin position="177"/>
        <end position="197"/>
    </location>
</feature>
<evidence type="ECO:0000256" key="4">
    <source>
        <dbReference type="ARBA" id="ARBA00022989"/>
    </source>
</evidence>
<comment type="caution">
    <text evidence="7">The sequence shown here is derived from an EMBL/GenBank/DDBJ whole genome shotgun (WGS) entry which is preliminary data.</text>
</comment>
<dbReference type="GO" id="GO:0015171">
    <property type="term" value="F:amino acid transmembrane transporter activity"/>
    <property type="evidence" value="ECO:0007669"/>
    <property type="project" value="TreeGrafter"/>
</dbReference>
<dbReference type="PANTHER" id="PTHR30086:SF20">
    <property type="entry name" value="ARGININE EXPORTER PROTEIN ARGO-RELATED"/>
    <property type="match status" value="1"/>
</dbReference>
<evidence type="ECO:0000256" key="5">
    <source>
        <dbReference type="ARBA" id="ARBA00023136"/>
    </source>
</evidence>
<evidence type="ECO:0000313" key="8">
    <source>
        <dbReference type="Proteomes" id="UP001156690"/>
    </source>
</evidence>
<evidence type="ECO:0000256" key="6">
    <source>
        <dbReference type="SAM" id="Phobius"/>
    </source>
</evidence>
<dbReference type="Proteomes" id="UP001156690">
    <property type="component" value="Unassembled WGS sequence"/>
</dbReference>
<dbReference type="GO" id="GO:0005886">
    <property type="term" value="C:plasma membrane"/>
    <property type="evidence" value="ECO:0007669"/>
    <property type="project" value="UniProtKB-SubCell"/>
</dbReference>
<gene>
    <name evidence="7" type="ORF">GCM10007932_26950</name>
</gene>
<keyword evidence="8" id="KW-1185">Reference proteome</keyword>
<keyword evidence="3 6" id="KW-0812">Transmembrane</keyword>
<dbReference type="EMBL" id="BSNX01000030">
    <property type="protein sequence ID" value="GLQ73335.1"/>
    <property type="molecule type" value="Genomic_DNA"/>
</dbReference>
<reference evidence="8" key="1">
    <citation type="journal article" date="2019" name="Int. J. Syst. Evol. Microbiol.">
        <title>The Global Catalogue of Microorganisms (GCM) 10K type strain sequencing project: providing services to taxonomists for standard genome sequencing and annotation.</title>
        <authorList>
            <consortium name="The Broad Institute Genomics Platform"/>
            <consortium name="The Broad Institute Genome Sequencing Center for Infectious Disease"/>
            <person name="Wu L."/>
            <person name="Ma J."/>
        </authorList>
    </citation>
    <scope>NUCLEOTIDE SEQUENCE [LARGE SCALE GENOMIC DNA]</scope>
    <source>
        <strain evidence="8">NBRC 15640</strain>
    </source>
</reference>